<proteinExistence type="predicted"/>
<keyword evidence="4" id="KW-1185">Reference proteome</keyword>
<dbReference type="PROSITE" id="PS50011">
    <property type="entry name" value="PROTEIN_KINASE_DOM"/>
    <property type="match status" value="1"/>
</dbReference>
<reference evidence="3" key="1">
    <citation type="submission" date="2023-03" db="EMBL/GenBank/DDBJ databases">
        <title>Emydomyces testavorans Genome Sequence.</title>
        <authorList>
            <person name="Hoyer L."/>
        </authorList>
    </citation>
    <scope>NUCLEOTIDE SEQUENCE</scope>
    <source>
        <strain evidence="3">16-2883</strain>
    </source>
</reference>
<sequence>MAAKQYPVKPCRYTSDPGWIATRFEGSHCEKLIEYTEGGLCPILVDDMLEGNDLLHLGQHCRLKIVGKLGQGSYSTVWLGKDIYFGRFLALKVLRRDHSTPDNSEMRILKRLGKLQAAFFYTYPPTQDRFLCLGMQPLGANLQQRFSARLGVPRDLLSTTTFVKTLITKVFALHRQGIHHGDISPANVALGVDKNAFSPKALQETFQEDEISYIILVHAPEPETASARPANLPEYIIHHDGPLLTDNTDMSLVDLLDFGKGLLKRTVDRFRVSANEFWMLLVAFDSPSATGVFGTTDYVAPELERGHPGPSTATAKSDLWSLGCVILYGLSNVHLFSQRKPKEAYFVSNDQEQLSIIETYVQYNNRFLKTHGEYRAAVARVIHSLLQVDPKQRDPVRTKRLLDQLEGFQ</sequence>
<dbReference type="Pfam" id="PF00069">
    <property type="entry name" value="Pkinase"/>
    <property type="match status" value="2"/>
</dbReference>
<evidence type="ECO:0000313" key="4">
    <source>
        <dbReference type="Proteomes" id="UP001219355"/>
    </source>
</evidence>
<dbReference type="EMBL" id="CP120630">
    <property type="protein sequence ID" value="WEW61319.1"/>
    <property type="molecule type" value="Genomic_DNA"/>
</dbReference>
<dbReference type="GO" id="GO:0005634">
    <property type="term" value="C:nucleus"/>
    <property type="evidence" value="ECO:0007669"/>
    <property type="project" value="TreeGrafter"/>
</dbReference>
<accession>A0AAF0IPE0</accession>
<dbReference type="InterPro" id="IPR017441">
    <property type="entry name" value="Protein_kinase_ATP_BS"/>
</dbReference>
<evidence type="ECO:0000259" key="2">
    <source>
        <dbReference type="PROSITE" id="PS50011"/>
    </source>
</evidence>
<name>A0AAF0IPE0_9EURO</name>
<dbReference type="GO" id="GO:0005524">
    <property type="term" value="F:ATP binding"/>
    <property type="evidence" value="ECO:0007669"/>
    <property type="project" value="UniProtKB-UniRule"/>
</dbReference>
<gene>
    <name evidence="3" type="ORF">PRK78_006809</name>
</gene>
<feature type="binding site" evidence="1">
    <location>
        <position position="92"/>
    </location>
    <ligand>
        <name>ATP</name>
        <dbReference type="ChEBI" id="CHEBI:30616"/>
    </ligand>
</feature>
<dbReference type="PANTHER" id="PTHR44167">
    <property type="entry name" value="OVARIAN-SPECIFIC SERINE/THREONINE-PROTEIN KINASE LOK-RELATED"/>
    <property type="match status" value="1"/>
</dbReference>
<dbReference type="SMART" id="SM00220">
    <property type="entry name" value="S_TKc"/>
    <property type="match status" value="1"/>
</dbReference>
<dbReference type="InterPro" id="IPR011009">
    <property type="entry name" value="Kinase-like_dom_sf"/>
</dbReference>
<dbReference type="Proteomes" id="UP001219355">
    <property type="component" value="Chromosome 4"/>
</dbReference>
<dbReference type="GO" id="GO:0004674">
    <property type="term" value="F:protein serine/threonine kinase activity"/>
    <property type="evidence" value="ECO:0007669"/>
    <property type="project" value="TreeGrafter"/>
</dbReference>
<dbReference type="SUPFAM" id="SSF56112">
    <property type="entry name" value="Protein kinase-like (PK-like)"/>
    <property type="match status" value="1"/>
</dbReference>
<dbReference type="PROSITE" id="PS00107">
    <property type="entry name" value="PROTEIN_KINASE_ATP"/>
    <property type="match status" value="1"/>
</dbReference>
<evidence type="ECO:0000313" key="3">
    <source>
        <dbReference type="EMBL" id="WEW61319.1"/>
    </source>
</evidence>
<dbReference type="PANTHER" id="PTHR44167:SF30">
    <property type="entry name" value="PHOSPHORYLASE KINASE"/>
    <property type="match status" value="1"/>
</dbReference>
<dbReference type="InterPro" id="IPR000719">
    <property type="entry name" value="Prot_kinase_dom"/>
</dbReference>
<keyword evidence="1" id="KW-0547">Nucleotide-binding</keyword>
<dbReference type="GO" id="GO:0044773">
    <property type="term" value="P:mitotic DNA damage checkpoint signaling"/>
    <property type="evidence" value="ECO:0007669"/>
    <property type="project" value="TreeGrafter"/>
</dbReference>
<evidence type="ECO:0000256" key="1">
    <source>
        <dbReference type="PROSITE-ProRule" id="PRU10141"/>
    </source>
</evidence>
<dbReference type="AlphaFoldDB" id="A0AAF0IPE0"/>
<protein>
    <recommendedName>
        <fullName evidence="2">Protein kinase domain-containing protein</fullName>
    </recommendedName>
</protein>
<organism evidence="3 4">
    <name type="scientific">Emydomyces testavorans</name>
    <dbReference type="NCBI Taxonomy" id="2070801"/>
    <lineage>
        <taxon>Eukaryota</taxon>
        <taxon>Fungi</taxon>
        <taxon>Dikarya</taxon>
        <taxon>Ascomycota</taxon>
        <taxon>Pezizomycotina</taxon>
        <taxon>Eurotiomycetes</taxon>
        <taxon>Eurotiomycetidae</taxon>
        <taxon>Onygenales</taxon>
        <taxon>Nannizziopsiaceae</taxon>
        <taxon>Emydomyces</taxon>
    </lineage>
</organism>
<keyword evidence="1" id="KW-0067">ATP-binding</keyword>
<dbReference type="Gene3D" id="3.30.200.20">
    <property type="entry name" value="Phosphorylase Kinase, domain 1"/>
    <property type="match status" value="1"/>
</dbReference>
<feature type="domain" description="Protein kinase" evidence="2">
    <location>
        <begin position="63"/>
        <end position="409"/>
    </location>
</feature>
<dbReference type="Gene3D" id="1.10.510.10">
    <property type="entry name" value="Transferase(Phosphotransferase) domain 1"/>
    <property type="match status" value="1"/>
</dbReference>